<sequence length="714" mass="76452">MPSCLTCFALSLSPSMTPAQPTLSPAMSSSDVSPLSLPGSPPSPAFSELSLNDGASVWDDSKVETSSIADTADSCCSTSCCPPPDAANDFKPHRASPDSTDPQRARCDSSSTPVSIDEAAFTPLVIIGAGPHALALAARLSEPRPAALYSDLEHARLAWLQREDRGRRNDKARRRTVKGHWGARRLVEPAKATLAGLSAASSSDDDDAVDRPAIQVLDSSGPEWLARWDSYFAGLGIKHLRSPMLFHPSPADADALVAYAQREDREDELLPIKGVVGAELSRHQRKKRTQRIGRAPLINERERQDYHRPSTPLFRSFIADDLVSRYSAAPLVAHATVTSVLFGKVHVQGREVEDGFVVRSKGPDGREEVRGARAVVLAVGPSEAPNVPRVIREAVSPAQNSDSDGDERVDAAPWRKGDISGEGWCHSSAFAVPGLRPMDGPLGARVKQGLPTRVVVLGGGLTSAQIVDSLLEAGVAHVTLLCRSRIKVKHFDFDLEWVSEYANLSKMAFYGETCPAARARLIRDARGGGSVNPHFWGVLKRHVKSGRLELRTGREEGEVGAAQNLSVDEGDDEAVLSDIDYLVCATGSTLDLSRLPCVQPLLASHPVELVQGLPRLTPDLQWRPDVPFFVCGAYAMLEVQLGPDALNLSGTRPGAERIAHALGALGTFDDVPGGGVRDVAGAARRRAAERKQRRSGGEGNFFEGLEVEGGGTGV</sequence>
<keyword evidence="4" id="KW-1185">Reference proteome</keyword>
<dbReference type="PANTHER" id="PTHR38663">
    <property type="match status" value="1"/>
</dbReference>
<reference evidence="3 4" key="1">
    <citation type="submission" date="2019-03" db="EMBL/GenBank/DDBJ databases">
        <title>Rhodosporidium diobovatum UCD-FST 08-225 genome sequencing, assembly, and annotation.</title>
        <authorList>
            <person name="Fakankun I.U."/>
            <person name="Fristensky B."/>
            <person name="Levin D.B."/>
        </authorList>
    </citation>
    <scope>NUCLEOTIDE SEQUENCE [LARGE SCALE GENOMIC DNA]</scope>
    <source>
        <strain evidence="3 4">UCD-FST 08-225</strain>
    </source>
</reference>
<dbReference type="OrthoDB" id="76038at2759"/>
<comment type="caution">
    <text evidence="3">The sequence shown here is derived from an EMBL/GenBank/DDBJ whole genome shotgun (WGS) entry which is preliminary data.</text>
</comment>
<dbReference type="AlphaFoldDB" id="A0A5C5FXU3"/>
<accession>A0A5C5FXU3</accession>
<organism evidence="3 4">
    <name type="scientific">Rhodotorula diobovata</name>
    <dbReference type="NCBI Taxonomy" id="5288"/>
    <lineage>
        <taxon>Eukaryota</taxon>
        <taxon>Fungi</taxon>
        <taxon>Dikarya</taxon>
        <taxon>Basidiomycota</taxon>
        <taxon>Pucciniomycotina</taxon>
        <taxon>Microbotryomycetes</taxon>
        <taxon>Sporidiobolales</taxon>
        <taxon>Sporidiobolaceae</taxon>
        <taxon>Rhodotorula</taxon>
    </lineage>
</organism>
<dbReference type="Gene3D" id="3.50.50.60">
    <property type="entry name" value="FAD/NAD(P)-binding domain"/>
    <property type="match status" value="1"/>
</dbReference>
<evidence type="ECO:0000256" key="2">
    <source>
        <dbReference type="SAM" id="SignalP"/>
    </source>
</evidence>
<dbReference type="EMBL" id="SOZI01000039">
    <property type="protein sequence ID" value="TNY21670.1"/>
    <property type="molecule type" value="Genomic_DNA"/>
</dbReference>
<feature type="region of interest" description="Disordered" evidence="1">
    <location>
        <begin position="18"/>
        <end position="48"/>
    </location>
</feature>
<feature type="signal peptide" evidence="2">
    <location>
        <begin position="1"/>
        <end position="19"/>
    </location>
</feature>
<keyword evidence="2" id="KW-0732">Signal</keyword>
<feature type="compositionally biased region" description="Basic and acidic residues" evidence="1">
    <location>
        <begin position="88"/>
        <end position="107"/>
    </location>
</feature>
<evidence type="ECO:0000313" key="4">
    <source>
        <dbReference type="Proteomes" id="UP000311382"/>
    </source>
</evidence>
<evidence type="ECO:0000313" key="3">
    <source>
        <dbReference type="EMBL" id="TNY21670.1"/>
    </source>
</evidence>
<feature type="region of interest" description="Disordered" evidence="1">
    <location>
        <begin position="688"/>
        <end position="714"/>
    </location>
</feature>
<feature type="compositionally biased region" description="Low complexity" evidence="1">
    <location>
        <begin position="23"/>
        <end position="38"/>
    </location>
</feature>
<feature type="chain" id="PRO_5022892810" evidence="2">
    <location>
        <begin position="20"/>
        <end position="714"/>
    </location>
</feature>
<gene>
    <name evidence="3" type="ORF">DMC30DRAFT_445979</name>
</gene>
<dbReference type="STRING" id="5288.A0A5C5FXU3"/>
<dbReference type="InterPro" id="IPR036188">
    <property type="entry name" value="FAD/NAD-bd_sf"/>
</dbReference>
<dbReference type="SUPFAM" id="SSF51905">
    <property type="entry name" value="FAD/NAD(P)-binding domain"/>
    <property type="match status" value="2"/>
</dbReference>
<evidence type="ECO:0000256" key="1">
    <source>
        <dbReference type="SAM" id="MobiDB-lite"/>
    </source>
</evidence>
<proteinExistence type="predicted"/>
<name>A0A5C5FXU3_9BASI</name>
<feature type="region of interest" description="Disordered" evidence="1">
    <location>
        <begin position="88"/>
        <end position="111"/>
    </location>
</feature>
<protein>
    <submittedName>
        <fullName evidence="3">Proteophosphoglycan ppg4</fullName>
    </submittedName>
</protein>
<dbReference type="PANTHER" id="PTHR38663:SF1">
    <property type="entry name" value="L-ORNITHINE N(5)-MONOOXYGENASE"/>
    <property type="match status" value="1"/>
</dbReference>
<dbReference type="Proteomes" id="UP000311382">
    <property type="component" value="Unassembled WGS sequence"/>
</dbReference>